<organismHost>
    <name type="scientific">Crocodylus niloticus</name>
    <name type="common">Nile crocodile</name>
    <name type="synonym">African crocodile</name>
    <dbReference type="NCBI Taxonomy" id="8501"/>
</organismHost>
<name>Q070L6_CPRVZ</name>
<gene>
    <name evidence="2" type="ORF">CRV035</name>
</gene>
<dbReference type="GeneID" id="4363424"/>
<feature type="region of interest" description="Disordered" evidence="1">
    <location>
        <begin position="324"/>
        <end position="530"/>
    </location>
</feature>
<organism evidence="2 3">
    <name type="scientific">Nile crocodilepox virus (isolate Crocodylus niloticus/Zimbabwe/Ume/2001)</name>
    <name type="common">CRV</name>
    <dbReference type="NCBI Taxonomy" id="1289473"/>
    <lineage>
        <taxon>Viruses</taxon>
        <taxon>Varidnaviria</taxon>
        <taxon>Bamfordvirae</taxon>
        <taxon>Nucleocytoviricota</taxon>
        <taxon>Pokkesviricetes</taxon>
        <taxon>Chitovirales</taxon>
        <taxon>Poxviridae</taxon>
        <taxon>Chordopoxvirinae</taxon>
        <taxon>Crocodylidpoxvirus</taxon>
        <taxon>Crocodylidpoxvirus nilecrocodilepox</taxon>
        <taxon>Nile crocodilepox virus</taxon>
    </lineage>
</organism>
<feature type="compositionally biased region" description="Basic and acidic residues" evidence="1">
    <location>
        <begin position="499"/>
        <end position="508"/>
    </location>
</feature>
<dbReference type="KEGG" id="vg:4363424"/>
<accession>Q070L6</accession>
<evidence type="ECO:0000313" key="3">
    <source>
        <dbReference type="Proteomes" id="UP000011300"/>
    </source>
</evidence>
<sequence length="548" mass="60604">MESGTRKKMGPAQLTIIAVLILAGCKTLTAIKESITLDECYADMFYCRHNYGRRKHDKLDAVVEWLDVVILPVLGGFDIVLGNEERELAAALAEAARNSAQFEVVGGGGPVIPVESGAEIVTEIGVEGPNLGVYVPTGGGASSQSNFIDVLDGIISDFGRNGVQDIDLPPRLQHFLHELSENGESFETLAEDVDVFTPFSMEGPTEMINGGFPDIPPMHEHRMINELLETYRLFLQDRVEFINLDEQLYMSLRELADTSRVDTFYGRMSELTQQMIRHVGRMRNIMSSKLMKEYVQRVGSGNKFPLPKLPTSLADRYLTGADMSEDISSSLSESSPDSDSELNEGVPDVNQQGRDSVIKFMPKDPNDPLEGGSKDVYVSGGQQGADKELTQGLEQEPDIEGKESDYDEYEYDVKVKRRRTESDEDQDFFNAPDEETDTDGELAPDSDHGSESSQGTDDENPGSKSGPSEKSDLFGNSRAHDVNSDRQDRPLCCQVSSHGQHDNNDNNARDPPINGRDRGQHPDGLFEHIGGPRARLIRNLREIEIRAS</sequence>
<feature type="compositionally biased region" description="Basic and acidic residues" evidence="1">
    <location>
        <begin position="515"/>
        <end position="526"/>
    </location>
</feature>
<reference evidence="2 3" key="1">
    <citation type="journal article" date="2006" name="J. Virol.">
        <title>Genome of crocodilepox virus.</title>
        <authorList>
            <person name="Afonso C.L."/>
            <person name="Tulman E.R."/>
            <person name="Delhon G."/>
            <person name="Lu Z."/>
            <person name="Viljoen G.J."/>
            <person name="Wallace D.B."/>
            <person name="Kutish G.F."/>
            <person name="Rock D.L."/>
        </authorList>
    </citation>
    <scope>NUCLEOTIDE SEQUENCE [LARGE SCALE GENOMIC DNA]</scope>
    <source>
        <strain evidence="3">Isolate Crocodylus niloticus/Zimbabwe/Ume/2001</strain>
    </source>
</reference>
<dbReference type="Proteomes" id="UP000011300">
    <property type="component" value="Segment"/>
</dbReference>
<dbReference type="PROSITE" id="PS51257">
    <property type="entry name" value="PROKAR_LIPOPROTEIN"/>
    <property type="match status" value="1"/>
</dbReference>
<feature type="compositionally biased region" description="Acidic residues" evidence="1">
    <location>
        <begin position="422"/>
        <end position="444"/>
    </location>
</feature>
<dbReference type="RefSeq" id="YP_784225.1">
    <property type="nucleotide sequence ID" value="NC_008030.1"/>
</dbReference>
<organismHost>
    <name type="scientific">Crocodylus porosus</name>
    <name type="common">Saltwater crocodile</name>
    <name type="synonym">Estuarine crocodile</name>
    <dbReference type="NCBI Taxonomy" id="8502"/>
</organismHost>
<keyword evidence="3" id="KW-1185">Reference proteome</keyword>
<organismHost>
    <name type="scientific">Crocodylus johnstoni</name>
    <name type="common">Australian freshwater crocodile</name>
    <dbReference type="NCBI Taxonomy" id="184234"/>
</organismHost>
<proteinExistence type="predicted"/>
<evidence type="ECO:0000256" key="1">
    <source>
        <dbReference type="SAM" id="MobiDB-lite"/>
    </source>
</evidence>
<feature type="compositionally biased region" description="Low complexity" evidence="1">
    <location>
        <begin position="326"/>
        <end position="335"/>
    </location>
</feature>
<evidence type="ECO:0000313" key="2">
    <source>
        <dbReference type="EMBL" id="ABJ08926.1"/>
    </source>
</evidence>
<feature type="compositionally biased region" description="Basic and acidic residues" evidence="1">
    <location>
        <begin position="467"/>
        <end position="489"/>
    </location>
</feature>
<protein>
    <submittedName>
        <fullName evidence="2">Uncharacterized protein</fullName>
    </submittedName>
</protein>
<dbReference type="EMBL" id="DQ356948">
    <property type="protein sequence ID" value="ABJ08926.1"/>
    <property type="molecule type" value="Genomic_DNA"/>
</dbReference>